<sequence>MAPTTVFVRRGSSLSTSTELYIAGFSLVGALVGGLLLWLLVRFCKNRMNEKRDEKRGAAFLHVRGVMKEGEKSNTLNELSLPNAFNRENMTASVVLPDRVLIRQIPPPDSFERSYPGPDCSSYPQPPISPLNIANFRFSRASVYSTQSQLPPPLGPYSRPSSFSPSSNGTNPLHSRPVRQLFEPMLHDEFPLTRLGDYLSILESFDDGWCLVVKDISRSRRSSLASTIRGLRGKNSSSNLNIDPNQLEVGLVPAWVFVKPMKGLTVERPMRSSSVNALQPDLGATGPSRDTMISWSNFA</sequence>
<evidence type="ECO:0000313" key="4">
    <source>
        <dbReference type="Proteomes" id="UP000053989"/>
    </source>
</evidence>
<name>A0A0C3D769_9AGAM</name>
<evidence type="ECO:0000313" key="3">
    <source>
        <dbReference type="EMBL" id="KIM52254.1"/>
    </source>
</evidence>
<dbReference type="AlphaFoldDB" id="A0A0C3D769"/>
<dbReference type="InParanoid" id="A0A0C3D769"/>
<dbReference type="HOGENOM" id="CLU_918506_0_0_1"/>
<dbReference type="STRING" id="1036808.A0A0C3D769"/>
<feature type="region of interest" description="Disordered" evidence="1">
    <location>
        <begin position="147"/>
        <end position="176"/>
    </location>
</feature>
<dbReference type="Proteomes" id="UP000053989">
    <property type="component" value="Unassembled WGS sequence"/>
</dbReference>
<evidence type="ECO:0000256" key="1">
    <source>
        <dbReference type="SAM" id="MobiDB-lite"/>
    </source>
</evidence>
<dbReference type="EMBL" id="KN822218">
    <property type="protein sequence ID" value="KIM52254.1"/>
    <property type="molecule type" value="Genomic_DNA"/>
</dbReference>
<protein>
    <submittedName>
        <fullName evidence="3">Uncharacterized protein</fullName>
    </submittedName>
</protein>
<keyword evidence="4" id="KW-1185">Reference proteome</keyword>
<accession>A0A0C3D769</accession>
<keyword evidence="2" id="KW-1133">Transmembrane helix</keyword>
<evidence type="ECO:0000256" key="2">
    <source>
        <dbReference type="SAM" id="Phobius"/>
    </source>
</evidence>
<dbReference type="OrthoDB" id="5340910at2759"/>
<feature type="transmembrane region" description="Helical" evidence="2">
    <location>
        <begin position="20"/>
        <end position="41"/>
    </location>
</feature>
<feature type="compositionally biased region" description="Low complexity" evidence="1">
    <location>
        <begin position="156"/>
        <end position="167"/>
    </location>
</feature>
<organism evidence="3 4">
    <name type="scientific">Scleroderma citrinum Foug A</name>
    <dbReference type="NCBI Taxonomy" id="1036808"/>
    <lineage>
        <taxon>Eukaryota</taxon>
        <taxon>Fungi</taxon>
        <taxon>Dikarya</taxon>
        <taxon>Basidiomycota</taxon>
        <taxon>Agaricomycotina</taxon>
        <taxon>Agaricomycetes</taxon>
        <taxon>Agaricomycetidae</taxon>
        <taxon>Boletales</taxon>
        <taxon>Sclerodermatineae</taxon>
        <taxon>Sclerodermataceae</taxon>
        <taxon>Scleroderma</taxon>
    </lineage>
</organism>
<keyword evidence="2" id="KW-0472">Membrane</keyword>
<proteinExistence type="predicted"/>
<gene>
    <name evidence="3" type="ORF">SCLCIDRAFT_1223939</name>
</gene>
<reference evidence="3 4" key="1">
    <citation type="submission" date="2014-04" db="EMBL/GenBank/DDBJ databases">
        <authorList>
            <consortium name="DOE Joint Genome Institute"/>
            <person name="Kuo A."/>
            <person name="Kohler A."/>
            <person name="Nagy L.G."/>
            <person name="Floudas D."/>
            <person name="Copeland A."/>
            <person name="Barry K.W."/>
            <person name="Cichocki N."/>
            <person name="Veneault-Fourrey C."/>
            <person name="LaButti K."/>
            <person name="Lindquist E.A."/>
            <person name="Lipzen A."/>
            <person name="Lundell T."/>
            <person name="Morin E."/>
            <person name="Murat C."/>
            <person name="Sun H."/>
            <person name="Tunlid A."/>
            <person name="Henrissat B."/>
            <person name="Grigoriev I.V."/>
            <person name="Hibbett D.S."/>
            <person name="Martin F."/>
            <person name="Nordberg H.P."/>
            <person name="Cantor M.N."/>
            <person name="Hua S.X."/>
        </authorList>
    </citation>
    <scope>NUCLEOTIDE SEQUENCE [LARGE SCALE GENOMIC DNA]</scope>
    <source>
        <strain evidence="3 4">Foug A</strain>
    </source>
</reference>
<reference evidence="4" key="2">
    <citation type="submission" date="2015-01" db="EMBL/GenBank/DDBJ databases">
        <title>Evolutionary Origins and Diversification of the Mycorrhizal Mutualists.</title>
        <authorList>
            <consortium name="DOE Joint Genome Institute"/>
            <consortium name="Mycorrhizal Genomics Consortium"/>
            <person name="Kohler A."/>
            <person name="Kuo A."/>
            <person name="Nagy L.G."/>
            <person name="Floudas D."/>
            <person name="Copeland A."/>
            <person name="Barry K.W."/>
            <person name="Cichocki N."/>
            <person name="Veneault-Fourrey C."/>
            <person name="LaButti K."/>
            <person name="Lindquist E.A."/>
            <person name="Lipzen A."/>
            <person name="Lundell T."/>
            <person name="Morin E."/>
            <person name="Murat C."/>
            <person name="Riley R."/>
            <person name="Ohm R."/>
            <person name="Sun H."/>
            <person name="Tunlid A."/>
            <person name="Henrissat B."/>
            <person name="Grigoriev I.V."/>
            <person name="Hibbett D.S."/>
            <person name="Martin F."/>
        </authorList>
    </citation>
    <scope>NUCLEOTIDE SEQUENCE [LARGE SCALE GENOMIC DNA]</scope>
    <source>
        <strain evidence="4">Foug A</strain>
    </source>
</reference>
<keyword evidence="2" id="KW-0812">Transmembrane</keyword>